<protein>
    <recommendedName>
        <fullName evidence="4">Polysaccharide chain length determinant N-terminal domain-containing protein</fullName>
    </recommendedName>
</protein>
<dbReference type="Proteomes" id="UP000629365">
    <property type="component" value="Unassembled WGS sequence"/>
</dbReference>
<dbReference type="EMBL" id="BMCM01000002">
    <property type="protein sequence ID" value="GGD75635.1"/>
    <property type="molecule type" value="Genomic_DNA"/>
</dbReference>
<evidence type="ECO:0008006" key="4">
    <source>
        <dbReference type="Google" id="ProtNLM"/>
    </source>
</evidence>
<dbReference type="RefSeq" id="WP_188436260.1">
    <property type="nucleotide sequence ID" value="NZ_BMCM01000002.1"/>
</dbReference>
<gene>
    <name evidence="2" type="ORF">GCM10007269_18390</name>
</gene>
<reference evidence="3" key="1">
    <citation type="journal article" date="2019" name="Int. J. Syst. Evol. Microbiol.">
        <title>The Global Catalogue of Microorganisms (GCM) 10K type strain sequencing project: providing services to taxonomists for standard genome sequencing and annotation.</title>
        <authorList>
            <consortium name="The Broad Institute Genomics Platform"/>
            <consortium name="The Broad Institute Genome Sequencing Center for Infectious Disease"/>
            <person name="Wu L."/>
            <person name="Ma J."/>
        </authorList>
    </citation>
    <scope>NUCLEOTIDE SEQUENCE [LARGE SCALE GENOMIC DNA]</scope>
    <source>
        <strain evidence="3">CCM 7640</strain>
    </source>
</reference>
<keyword evidence="1" id="KW-0472">Membrane</keyword>
<comment type="caution">
    <text evidence="2">The sequence shown here is derived from an EMBL/GenBank/DDBJ whole genome shotgun (WGS) entry which is preliminary data.</text>
</comment>
<evidence type="ECO:0000313" key="3">
    <source>
        <dbReference type="Proteomes" id="UP000629365"/>
    </source>
</evidence>
<name>A0ABQ1RMP1_9MICO</name>
<feature type="transmembrane region" description="Helical" evidence="1">
    <location>
        <begin position="185"/>
        <end position="204"/>
    </location>
</feature>
<proteinExistence type="predicted"/>
<feature type="transmembrane region" description="Helical" evidence="1">
    <location>
        <begin position="12"/>
        <end position="31"/>
    </location>
</feature>
<sequence>MTLADLMRALLRRWYVVLLVMGISFGLAYTATRTEPVYHARTEVVLLAPASARYPNELVTTSESLILTAGILAEQINGTEQRLKFGSALVNPVGSPGIGEDTWIQLLDTGNQWVPAFEQQVLVVDATGATPERVSERIVSATDLIRTELAALERDQGVEGLNSIGIRSSPETPRIDEIDGSGMRAAGMTLILGMLATIGVVTILEVRRSTRAEASSRSSNGIAHELRS</sequence>
<keyword evidence="1" id="KW-0812">Transmembrane</keyword>
<keyword evidence="1" id="KW-1133">Transmembrane helix</keyword>
<keyword evidence="3" id="KW-1185">Reference proteome</keyword>
<evidence type="ECO:0000256" key="1">
    <source>
        <dbReference type="SAM" id="Phobius"/>
    </source>
</evidence>
<accession>A0ABQ1RMP1</accession>
<organism evidence="2 3">
    <name type="scientific">Microbacterium murale</name>
    <dbReference type="NCBI Taxonomy" id="1081040"/>
    <lineage>
        <taxon>Bacteria</taxon>
        <taxon>Bacillati</taxon>
        <taxon>Actinomycetota</taxon>
        <taxon>Actinomycetes</taxon>
        <taxon>Micrococcales</taxon>
        <taxon>Microbacteriaceae</taxon>
        <taxon>Microbacterium</taxon>
    </lineage>
</organism>
<evidence type="ECO:0000313" key="2">
    <source>
        <dbReference type="EMBL" id="GGD75635.1"/>
    </source>
</evidence>